<dbReference type="NCBIfam" id="NF040569">
    <property type="entry name" value="DUF2007_rel"/>
    <property type="match status" value="1"/>
</dbReference>
<comment type="caution">
    <text evidence="2">The sequence shown here is derived from an EMBL/GenBank/DDBJ whole genome shotgun (WGS) entry which is preliminary data.</text>
</comment>
<name>A0A9D2KUI7_9BACE</name>
<feature type="domain" description="DUF2007" evidence="1">
    <location>
        <begin position="12"/>
        <end position="73"/>
    </location>
</feature>
<gene>
    <name evidence="2" type="ORF">H9785_07275</name>
</gene>
<dbReference type="InterPro" id="IPR018551">
    <property type="entry name" value="DUF2007"/>
</dbReference>
<dbReference type="Proteomes" id="UP000823860">
    <property type="component" value="Unassembled WGS sequence"/>
</dbReference>
<accession>A0A9D2KUI7</accession>
<evidence type="ECO:0000313" key="2">
    <source>
        <dbReference type="EMBL" id="HJA83750.1"/>
    </source>
</evidence>
<sequence>MKEAEDKSKLVEVFKGSLWECELVKGLLNDRGIEATVKDGLVVNLALPATAISVKVLVNEADFEPAMEVIRERGKQTLDE</sequence>
<evidence type="ECO:0000259" key="1">
    <source>
        <dbReference type="Pfam" id="PF09413"/>
    </source>
</evidence>
<reference evidence="2" key="1">
    <citation type="journal article" date="2021" name="PeerJ">
        <title>Extensive microbial diversity within the chicken gut microbiome revealed by metagenomics and culture.</title>
        <authorList>
            <person name="Gilroy R."/>
            <person name="Ravi A."/>
            <person name="Getino M."/>
            <person name="Pursley I."/>
            <person name="Horton D.L."/>
            <person name="Alikhan N.F."/>
            <person name="Baker D."/>
            <person name="Gharbi K."/>
            <person name="Hall N."/>
            <person name="Watson M."/>
            <person name="Adriaenssens E.M."/>
            <person name="Foster-Nyarko E."/>
            <person name="Jarju S."/>
            <person name="Secka A."/>
            <person name="Antonio M."/>
            <person name="Oren A."/>
            <person name="Chaudhuri R.R."/>
            <person name="La Ragione R."/>
            <person name="Hildebrand F."/>
            <person name="Pallen M.J."/>
        </authorList>
    </citation>
    <scope>NUCLEOTIDE SEQUENCE</scope>
    <source>
        <strain evidence="2">ChiHecec1B25-7008</strain>
    </source>
</reference>
<organism evidence="2 3">
    <name type="scientific">Candidatus Bacteroides intestinavium</name>
    <dbReference type="NCBI Taxonomy" id="2838469"/>
    <lineage>
        <taxon>Bacteria</taxon>
        <taxon>Pseudomonadati</taxon>
        <taxon>Bacteroidota</taxon>
        <taxon>Bacteroidia</taxon>
        <taxon>Bacteroidales</taxon>
        <taxon>Bacteroidaceae</taxon>
        <taxon>Bacteroides</taxon>
    </lineage>
</organism>
<reference evidence="2" key="2">
    <citation type="submission" date="2021-04" db="EMBL/GenBank/DDBJ databases">
        <authorList>
            <person name="Gilroy R."/>
        </authorList>
    </citation>
    <scope>NUCLEOTIDE SEQUENCE</scope>
    <source>
        <strain evidence="2">ChiHecec1B25-7008</strain>
    </source>
</reference>
<dbReference type="Gene3D" id="3.30.70.790">
    <property type="entry name" value="UreE, C-terminal domain"/>
    <property type="match status" value="1"/>
</dbReference>
<dbReference type="Pfam" id="PF09413">
    <property type="entry name" value="DUF2007"/>
    <property type="match status" value="1"/>
</dbReference>
<dbReference type="AlphaFoldDB" id="A0A9D2KUI7"/>
<dbReference type="EMBL" id="DWZE01000084">
    <property type="protein sequence ID" value="HJA83750.1"/>
    <property type="molecule type" value="Genomic_DNA"/>
</dbReference>
<proteinExistence type="predicted"/>
<evidence type="ECO:0000313" key="3">
    <source>
        <dbReference type="Proteomes" id="UP000823860"/>
    </source>
</evidence>
<dbReference type="SUPFAM" id="SSF54913">
    <property type="entry name" value="GlnB-like"/>
    <property type="match status" value="1"/>
</dbReference>
<protein>
    <submittedName>
        <fullName evidence="2">DUF2007 domain-containing protein</fullName>
    </submittedName>
</protein>
<dbReference type="InterPro" id="IPR011322">
    <property type="entry name" value="N-reg_PII-like_a/b"/>
</dbReference>